<dbReference type="Proteomes" id="UP000053257">
    <property type="component" value="Unassembled WGS sequence"/>
</dbReference>
<dbReference type="PANTHER" id="PTHR43194:SF2">
    <property type="entry name" value="PEROXISOMAL MEMBRANE PROTEIN LPX1"/>
    <property type="match status" value="1"/>
</dbReference>
<dbReference type="PANTHER" id="PTHR43194">
    <property type="entry name" value="HYDROLASE ALPHA/BETA FOLD FAMILY"/>
    <property type="match status" value="1"/>
</dbReference>
<dbReference type="Pfam" id="PF12697">
    <property type="entry name" value="Abhydrolase_6"/>
    <property type="match status" value="1"/>
</dbReference>
<evidence type="ECO:0000313" key="2">
    <source>
        <dbReference type="EMBL" id="KIP03336.1"/>
    </source>
</evidence>
<dbReference type="EMBL" id="KN840621">
    <property type="protein sequence ID" value="KIP03336.1"/>
    <property type="molecule type" value="Genomic_DNA"/>
</dbReference>
<accession>A0A0C3RSI0</accession>
<dbReference type="InterPro" id="IPR000073">
    <property type="entry name" value="AB_hydrolase_1"/>
</dbReference>
<proteinExistence type="predicted"/>
<protein>
    <recommendedName>
        <fullName evidence="1">AB hydrolase-1 domain-containing protein</fullName>
    </recommendedName>
</protein>
<evidence type="ECO:0000313" key="3">
    <source>
        <dbReference type="Proteomes" id="UP000053257"/>
    </source>
</evidence>
<dbReference type="InterPro" id="IPR050228">
    <property type="entry name" value="Carboxylesterase_BioH"/>
</dbReference>
<dbReference type="Gene3D" id="3.40.50.1820">
    <property type="entry name" value="alpha/beta hydrolase"/>
    <property type="match status" value="1"/>
</dbReference>
<dbReference type="STRING" id="745531.A0A0C3RSI0"/>
<dbReference type="AlphaFoldDB" id="A0A0C3RSI0"/>
<feature type="domain" description="AB hydrolase-1" evidence="1">
    <location>
        <begin position="45"/>
        <end position="329"/>
    </location>
</feature>
<dbReference type="InterPro" id="IPR029058">
    <property type="entry name" value="AB_hydrolase_fold"/>
</dbReference>
<evidence type="ECO:0000259" key="1">
    <source>
        <dbReference type="Pfam" id="PF12697"/>
    </source>
</evidence>
<organism evidence="2 3">
    <name type="scientific">Phlebiopsis gigantea (strain 11061_1 CR5-6)</name>
    <name type="common">White-rot fungus</name>
    <name type="synonym">Peniophora gigantea</name>
    <dbReference type="NCBI Taxonomy" id="745531"/>
    <lineage>
        <taxon>Eukaryota</taxon>
        <taxon>Fungi</taxon>
        <taxon>Dikarya</taxon>
        <taxon>Basidiomycota</taxon>
        <taxon>Agaricomycotina</taxon>
        <taxon>Agaricomycetes</taxon>
        <taxon>Polyporales</taxon>
        <taxon>Phanerochaetaceae</taxon>
        <taxon>Phlebiopsis</taxon>
    </lineage>
</organism>
<name>A0A0C3RSI0_PHLG1</name>
<dbReference type="SUPFAM" id="SSF53474">
    <property type="entry name" value="alpha/beta-Hydrolases"/>
    <property type="match status" value="1"/>
</dbReference>
<dbReference type="OrthoDB" id="94039at2759"/>
<sequence>MSPSARLDVLSVCLPPDATYPFYVTAKRYRPADNANSELGASTTLLLMHSTSFHKEIYEPVLASLFARAARDALHIREAWAVECPNHGASATLNAALLLRPPHDDRAVSCERYAAAVERFLASAGPRVHTATDRLVCVGHSLGGCAALFLSARVRLASLVLVDPFLYPGGDTPGFEAMRARLVDGAHERRDVWADRAQAAASLAQRRKWDARVLALFVEHGLRTHPHGARAIAPYAGVTLACTREQEAVRRTSRTMYRDAEGAFKPIAQLDAVCRQMPVHIVFGDRSDVIPRQVQDKIIDPLVRTFASIEWIPDVGHLVPQEAPDAVASFIYKALVHNEKPQTRL</sequence>
<dbReference type="HOGENOM" id="CLU_032490_0_0_1"/>
<gene>
    <name evidence="2" type="ORF">PHLGIDRAFT_77771</name>
</gene>
<keyword evidence="3" id="KW-1185">Reference proteome</keyword>
<reference evidence="2 3" key="1">
    <citation type="journal article" date="2014" name="PLoS Genet.">
        <title>Analysis of the Phlebiopsis gigantea genome, transcriptome and secretome provides insight into its pioneer colonization strategies of wood.</title>
        <authorList>
            <person name="Hori C."/>
            <person name="Ishida T."/>
            <person name="Igarashi K."/>
            <person name="Samejima M."/>
            <person name="Suzuki H."/>
            <person name="Master E."/>
            <person name="Ferreira P."/>
            <person name="Ruiz-Duenas F.J."/>
            <person name="Held B."/>
            <person name="Canessa P."/>
            <person name="Larrondo L.F."/>
            <person name="Schmoll M."/>
            <person name="Druzhinina I.S."/>
            <person name="Kubicek C.P."/>
            <person name="Gaskell J.A."/>
            <person name="Kersten P."/>
            <person name="St John F."/>
            <person name="Glasner J."/>
            <person name="Sabat G."/>
            <person name="Splinter BonDurant S."/>
            <person name="Syed K."/>
            <person name="Yadav J."/>
            <person name="Mgbeahuruike A.C."/>
            <person name="Kovalchuk A."/>
            <person name="Asiegbu F.O."/>
            <person name="Lackner G."/>
            <person name="Hoffmeister D."/>
            <person name="Rencoret J."/>
            <person name="Gutierrez A."/>
            <person name="Sun H."/>
            <person name="Lindquist E."/>
            <person name="Barry K."/>
            <person name="Riley R."/>
            <person name="Grigoriev I.V."/>
            <person name="Henrissat B."/>
            <person name="Kues U."/>
            <person name="Berka R.M."/>
            <person name="Martinez A.T."/>
            <person name="Covert S.F."/>
            <person name="Blanchette R.A."/>
            <person name="Cullen D."/>
        </authorList>
    </citation>
    <scope>NUCLEOTIDE SEQUENCE [LARGE SCALE GENOMIC DNA]</scope>
    <source>
        <strain evidence="2 3">11061_1 CR5-6</strain>
    </source>
</reference>